<protein>
    <submittedName>
        <fullName evidence="1">Uncharacterized protein</fullName>
    </submittedName>
</protein>
<evidence type="ECO:0000313" key="1">
    <source>
        <dbReference type="EMBL" id="NPT44354.1"/>
    </source>
</evidence>
<keyword evidence="2" id="KW-1185">Reference proteome</keyword>
<sequence length="192" mass="21607">MTRGDTLSCGCLVSLVRRSQPATLYDGLTLAEHVARSGIPRTTLQKRVRKYGHPFPPHLSDELRVFEQDRENNRRARSKRIGRAANTHKQANVFSGSATNCGTREIAEDRDSAEYLAEWIARANEQRANMIQAVEPEPARAEIGRPVEEPDGHDVLWKGLTLAEWSRLSGETVRTLFVRMLTTGTPFPERLS</sequence>
<proteinExistence type="predicted"/>
<accession>A0ABX2BUP7</accession>
<comment type="caution">
    <text evidence="1">The sequence shown here is derived from an EMBL/GenBank/DDBJ whole genome shotgun (WGS) entry which is preliminary data.</text>
</comment>
<gene>
    <name evidence="1" type="ORF">GNZ12_24190</name>
</gene>
<reference evidence="1 2" key="1">
    <citation type="submission" date="2019-11" db="EMBL/GenBank/DDBJ databases">
        <title>Metabolism of dissolved organic matter in forest soils.</title>
        <authorList>
            <person name="Cyle K.T."/>
            <person name="Wilhelm R.C."/>
            <person name="Martinez C.E."/>
        </authorList>
    </citation>
    <scope>NUCLEOTIDE SEQUENCE [LARGE SCALE GENOMIC DNA]</scope>
    <source>
        <strain evidence="1 2">1N</strain>
    </source>
</reference>
<dbReference type="EMBL" id="WOEY01000092">
    <property type="protein sequence ID" value="NPT44354.1"/>
    <property type="molecule type" value="Genomic_DNA"/>
</dbReference>
<dbReference type="Proteomes" id="UP000652198">
    <property type="component" value="Unassembled WGS sequence"/>
</dbReference>
<name>A0ABX2BUP7_9BURK</name>
<organism evidence="1 2">
    <name type="scientific">Paraburkholderia solitsugae</name>
    <dbReference type="NCBI Taxonomy" id="2675748"/>
    <lineage>
        <taxon>Bacteria</taxon>
        <taxon>Pseudomonadati</taxon>
        <taxon>Pseudomonadota</taxon>
        <taxon>Betaproteobacteria</taxon>
        <taxon>Burkholderiales</taxon>
        <taxon>Burkholderiaceae</taxon>
        <taxon>Paraburkholderia</taxon>
    </lineage>
</organism>
<evidence type="ECO:0000313" key="2">
    <source>
        <dbReference type="Proteomes" id="UP000652198"/>
    </source>
</evidence>